<organism evidence="1 2">
    <name type="scientific">Algoriphagus confluentis</name>
    <dbReference type="NCBI Taxonomy" id="1697556"/>
    <lineage>
        <taxon>Bacteria</taxon>
        <taxon>Pseudomonadati</taxon>
        <taxon>Bacteroidota</taxon>
        <taxon>Cytophagia</taxon>
        <taxon>Cytophagales</taxon>
        <taxon>Cyclobacteriaceae</taxon>
        <taxon>Algoriphagus</taxon>
    </lineage>
</organism>
<evidence type="ECO:0000313" key="2">
    <source>
        <dbReference type="Proteomes" id="UP001338309"/>
    </source>
</evidence>
<evidence type="ECO:0000313" key="1">
    <source>
        <dbReference type="EMBL" id="GMQ29664.1"/>
    </source>
</evidence>
<proteinExistence type="predicted"/>
<comment type="caution">
    <text evidence="1">The sequence shown here is derived from an EMBL/GenBank/DDBJ whole genome shotgun (WGS) entry which is preliminary data.</text>
</comment>
<protein>
    <submittedName>
        <fullName evidence="1">Uncharacterized protein</fullName>
    </submittedName>
</protein>
<dbReference type="EMBL" id="BTPD01000007">
    <property type="protein sequence ID" value="GMQ29664.1"/>
    <property type="molecule type" value="Genomic_DNA"/>
</dbReference>
<sequence>MVDVKNGDKGLFFFNKLLFSEKIWNFRPKAELNQE</sequence>
<gene>
    <name evidence="1" type="ORF">Aconfl_23070</name>
</gene>
<name>A0ABQ6PNY9_9BACT</name>
<dbReference type="Proteomes" id="UP001338309">
    <property type="component" value="Unassembled WGS sequence"/>
</dbReference>
<accession>A0ABQ6PNY9</accession>
<keyword evidence="2" id="KW-1185">Reference proteome</keyword>
<reference evidence="1 2" key="1">
    <citation type="submission" date="2023-08" db="EMBL/GenBank/DDBJ databases">
        <title>Draft genome sequence of Algoriphagus confluentis.</title>
        <authorList>
            <person name="Takatani N."/>
            <person name="Hosokawa M."/>
            <person name="Sawabe T."/>
        </authorList>
    </citation>
    <scope>NUCLEOTIDE SEQUENCE [LARGE SCALE GENOMIC DNA]</scope>
    <source>
        <strain evidence="1 2">NBRC 111222</strain>
    </source>
</reference>